<dbReference type="SMART" id="SM00852">
    <property type="entry name" value="MoCF_biosynth"/>
    <property type="match status" value="1"/>
</dbReference>
<dbReference type="Pfam" id="PF00994">
    <property type="entry name" value="MoCF_biosynth"/>
    <property type="match status" value="1"/>
</dbReference>
<evidence type="ECO:0000313" key="4">
    <source>
        <dbReference type="Proteomes" id="UP000543642"/>
    </source>
</evidence>
<dbReference type="PANTHER" id="PTHR10192:SF28">
    <property type="entry name" value="MOLYBDOPTERIN MOLYBDENUMTRANSFERASE"/>
    <property type="match status" value="1"/>
</dbReference>
<dbReference type="InterPro" id="IPR036425">
    <property type="entry name" value="MoaB/Mog-like_dom_sf"/>
</dbReference>
<dbReference type="RefSeq" id="WP_183771503.1">
    <property type="nucleotide sequence ID" value="NZ_JACHFW010000002.1"/>
</dbReference>
<dbReference type="EMBL" id="JACHFW010000002">
    <property type="protein sequence ID" value="MBB5263583.1"/>
    <property type="molecule type" value="Genomic_DNA"/>
</dbReference>
<dbReference type="SUPFAM" id="SSF53218">
    <property type="entry name" value="Molybdenum cofactor biosynthesis proteins"/>
    <property type="match status" value="1"/>
</dbReference>
<dbReference type="GO" id="GO:0006777">
    <property type="term" value="P:Mo-molybdopterin cofactor biosynthetic process"/>
    <property type="evidence" value="ECO:0007669"/>
    <property type="project" value="UniProtKB-UniRule"/>
</dbReference>
<dbReference type="Gene3D" id="3.40.980.10">
    <property type="entry name" value="MoaB/Mog-like domain"/>
    <property type="match status" value="1"/>
</dbReference>
<dbReference type="GO" id="GO:0061599">
    <property type="term" value="F:molybdopterin molybdotransferase activity"/>
    <property type="evidence" value="ECO:0007669"/>
    <property type="project" value="UniProtKB-UniRule"/>
</dbReference>
<dbReference type="CDD" id="cd03522">
    <property type="entry name" value="MoeA_like"/>
    <property type="match status" value="1"/>
</dbReference>
<protein>
    <recommendedName>
        <fullName evidence="1">Molybdopterin molybdenumtransferase</fullName>
        <ecNumber evidence="1">2.10.1.1</ecNumber>
    </recommendedName>
</protein>
<keyword evidence="1" id="KW-0460">Magnesium</keyword>
<dbReference type="UniPathway" id="UPA00344"/>
<organism evidence="3 4">
    <name type="scientific">Catenibacillus scindens</name>
    <dbReference type="NCBI Taxonomy" id="673271"/>
    <lineage>
        <taxon>Bacteria</taxon>
        <taxon>Bacillati</taxon>
        <taxon>Bacillota</taxon>
        <taxon>Clostridia</taxon>
        <taxon>Lachnospirales</taxon>
        <taxon>Lachnospiraceae</taxon>
        <taxon>Catenibacillus</taxon>
    </lineage>
</organism>
<dbReference type="GO" id="GO:0046872">
    <property type="term" value="F:metal ion binding"/>
    <property type="evidence" value="ECO:0007669"/>
    <property type="project" value="UniProtKB-UniRule"/>
</dbReference>
<proteinExistence type="inferred from homology"/>
<evidence type="ECO:0000313" key="3">
    <source>
        <dbReference type="EMBL" id="MBB5263583.1"/>
    </source>
</evidence>
<comment type="catalytic activity">
    <reaction evidence="1">
        <text>adenylyl-molybdopterin + molybdate = Mo-molybdopterin + AMP + H(+)</text>
        <dbReference type="Rhea" id="RHEA:35047"/>
        <dbReference type="ChEBI" id="CHEBI:15378"/>
        <dbReference type="ChEBI" id="CHEBI:36264"/>
        <dbReference type="ChEBI" id="CHEBI:62727"/>
        <dbReference type="ChEBI" id="CHEBI:71302"/>
        <dbReference type="ChEBI" id="CHEBI:456215"/>
    </reaction>
</comment>
<keyword evidence="1" id="KW-0808">Transferase</keyword>
<keyword evidence="1" id="KW-0500">Molybdenum</keyword>
<gene>
    <name evidence="3" type="ORF">HNP82_000681</name>
</gene>
<dbReference type="InterPro" id="IPR038987">
    <property type="entry name" value="MoeA-like"/>
</dbReference>
<comment type="function">
    <text evidence="1">Catalyzes the insertion of molybdate into adenylated molybdopterin with the concomitant release of AMP.</text>
</comment>
<dbReference type="EC" id="2.10.1.1" evidence="1"/>
<evidence type="ECO:0000259" key="2">
    <source>
        <dbReference type="SMART" id="SM00852"/>
    </source>
</evidence>
<comment type="similarity">
    <text evidence="1">Belongs to the MoeA family.</text>
</comment>
<dbReference type="Gene3D" id="3.90.105.10">
    <property type="entry name" value="Molybdopterin biosynthesis moea protein, domain 2"/>
    <property type="match status" value="1"/>
</dbReference>
<dbReference type="InterPro" id="IPR001453">
    <property type="entry name" value="MoaB/Mog_dom"/>
</dbReference>
<comment type="cofactor">
    <cofactor evidence="1">
        <name>Mg(2+)</name>
        <dbReference type="ChEBI" id="CHEBI:18420"/>
    </cofactor>
</comment>
<dbReference type="Proteomes" id="UP000543642">
    <property type="component" value="Unassembled WGS sequence"/>
</dbReference>
<accession>A0A7W8H8Q1</accession>
<dbReference type="AlphaFoldDB" id="A0A7W8H8Q1"/>
<keyword evidence="1" id="KW-0479">Metal-binding</keyword>
<feature type="domain" description="MoaB/Mog" evidence="2">
    <location>
        <begin position="173"/>
        <end position="306"/>
    </location>
</feature>
<reference evidence="3 4" key="1">
    <citation type="submission" date="2020-08" db="EMBL/GenBank/DDBJ databases">
        <title>Genomic Encyclopedia of Type Strains, Phase IV (KMG-IV): sequencing the most valuable type-strain genomes for metagenomic binning, comparative biology and taxonomic classification.</title>
        <authorList>
            <person name="Goeker M."/>
        </authorList>
    </citation>
    <scope>NUCLEOTIDE SEQUENCE [LARGE SCALE GENOMIC DNA]</scope>
    <source>
        <strain evidence="3 4">DSM 106146</strain>
    </source>
</reference>
<evidence type="ECO:0000256" key="1">
    <source>
        <dbReference type="RuleBase" id="RU365090"/>
    </source>
</evidence>
<name>A0A7W8H8Q1_9FIRM</name>
<comment type="caution">
    <text evidence="3">The sequence shown here is derived from an EMBL/GenBank/DDBJ whole genome shotgun (WGS) entry which is preliminary data.</text>
</comment>
<dbReference type="PANTHER" id="PTHR10192">
    <property type="entry name" value="MOLYBDOPTERIN BIOSYNTHESIS PROTEIN"/>
    <property type="match status" value="1"/>
</dbReference>
<comment type="pathway">
    <text evidence="1">Cofactor biosynthesis; molybdopterin biosynthesis.</text>
</comment>
<dbReference type="GO" id="GO:0005829">
    <property type="term" value="C:cytosol"/>
    <property type="evidence" value="ECO:0007669"/>
    <property type="project" value="TreeGrafter"/>
</dbReference>
<sequence length="341" mass="37358">MKKIETKDAVGHVLCHDITRIIKDVVKDTPFRKGHIVTQEDIPLLLSLGKTHLYVWENDATKYHENEAAEILCSVCINDHMERTPVREGKIELIAACDGLFTIDLPRLEAINSLEEIMIAARHNHFPVHKGDKLLGTRVIPLVIDKSRMEKVKEIGGNRPLACLHPYIPAKCGIVTTGSEVFTGRIKDTFTPVVEEKLARYHITVSGHITVDDELAHIRDAILKLKEEGADMIVCTGGMSVDPDDMTPGAIKAAGAKIESYGAPVLPGAMFLLAYMDDGTPVMGLPGCVMYSKATVFDLILPRIAAGIRVSRSDIIKLGNGGLCLECPVCHFPECSFGKGW</sequence>
<keyword evidence="4" id="KW-1185">Reference proteome</keyword>
<keyword evidence="1" id="KW-0501">Molybdenum cofactor biosynthesis</keyword>